<dbReference type="Proteomes" id="UP000014541">
    <property type="component" value="Unassembled WGS sequence"/>
</dbReference>
<dbReference type="PANTHER" id="PTHR43527">
    <property type="entry name" value="4-DIPHOSPHOCYTIDYL-2-C-METHYL-D-ERYTHRITOL KINASE, CHLOROPLASTIC"/>
    <property type="match status" value="1"/>
</dbReference>
<evidence type="ECO:0000313" key="13">
    <source>
        <dbReference type="Proteomes" id="UP000014541"/>
    </source>
</evidence>
<comment type="catalytic activity">
    <reaction evidence="9">
        <text>4-CDP-2-C-methyl-D-erythritol + ATP = 4-CDP-2-C-methyl-D-erythritol 2-phosphate + ADP + H(+)</text>
        <dbReference type="Rhea" id="RHEA:18437"/>
        <dbReference type="ChEBI" id="CHEBI:15378"/>
        <dbReference type="ChEBI" id="CHEBI:30616"/>
        <dbReference type="ChEBI" id="CHEBI:57823"/>
        <dbReference type="ChEBI" id="CHEBI:57919"/>
        <dbReference type="ChEBI" id="CHEBI:456216"/>
        <dbReference type="EC" id="2.7.1.148"/>
    </reaction>
</comment>
<comment type="function">
    <text evidence="9">Catalyzes the phosphorylation of the position 2 hydroxy group of 4-diphosphocytidyl-2C-methyl-D-erythritol.</text>
</comment>
<evidence type="ECO:0000313" key="12">
    <source>
        <dbReference type="EMBL" id="EPF31046.1"/>
    </source>
</evidence>
<dbReference type="Gene3D" id="3.30.230.10">
    <property type="match status" value="1"/>
</dbReference>
<evidence type="ECO:0000259" key="10">
    <source>
        <dbReference type="Pfam" id="PF00288"/>
    </source>
</evidence>
<dbReference type="Pfam" id="PF08544">
    <property type="entry name" value="GHMP_kinases_C"/>
    <property type="match status" value="1"/>
</dbReference>
<keyword evidence="7 9" id="KW-0067">ATP-binding</keyword>
<protein>
    <recommendedName>
        <fullName evidence="3 9">4-diphosphocytidyl-2-C-methyl-D-erythritol kinase</fullName>
        <shortName evidence="9">CMK</shortName>
        <ecNumber evidence="2 9">2.7.1.148</ecNumber>
    </recommendedName>
    <alternativeName>
        <fullName evidence="8 9">4-(cytidine-5'-diphospho)-2-C-methyl-D-erythritol kinase</fullName>
    </alternativeName>
</protein>
<dbReference type="eggNOG" id="COG1947">
    <property type="taxonomic scope" value="Bacteria"/>
</dbReference>
<dbReference type="InterPro" id="IPR020568">
    <property type="entry name" value="Ribosomal_Su5_D2-typ_SF"/>
</dbReference>
<dbReference type="InterPro" id="IPR036554">
    <property type="entry name" value="GHMP_kinase_C_sf"/>
</dbReference>
<name>S3K292_TREMA</name>
<dbReference type="SUPFAM" id="SSF55060">
    <property type="entry name" value="GHMP Kinase, C-terminal domain"/>
    <property type="match status" value="1"/>
</dbReference>
<evidence type="ECO:0000256" key="6">
    <source>
        <dbReference type="ARBA" id="ARBA00022777"/>
    </source>
</evidence>
<accession>S3K292</accession>
<dbReference type="GO" id="GO:0019288">
    <property type="term" value="P:isopentenyl diphosphate biosynthetic process, methylerythritol 4-phosphate pathway"/>
    <property type="evidence" value="ECO:0007669"/>
    <property type="project" value="UniProtKB-UniRule"/>
</dbReference>
<dbReference type="PIRSF" id="PIRSF010376">
    <property type="entry name" value="IspE"/>
    <property type="match status" value="1"/>
</dbReference>
<dbReference type="NCBIfam" id="TIGR00154">
    <property type="entry name" value="ispE"/>
    <property type="match status" value="1"/>
</dbReference>
<dbReference type="GO" id="GO:0016114">
    <property type="term" value="P:terpenoid biosynthetic process"/>
    <property type="evidence" value="ECO:0007669"/>
    <property type="project" value="UniProtKB-UniRule"/>
</dbReference>
<dbReference type="HOGENOM" id="CLU_053057_2_0_12"/>
<dbReference type="PANTHER" id="PTHR43527:SF2">
    <property type="entry name" value="4-DIPHOSPHOCYTIDYL-2-C-METHYL-D-ERYTHRITOL KINASE, CHLOROPLASTIC"/>
    <property type="match status" value="1"/>
</dbReference>
<comment type="caution">
    <text evidence="12">The sequence shown here is derived from an EMBL/GenBank/DDBJ whole genome shotgun (WGS) entry which is preliminary data.</text>
</comment>
<keyword evidence="5 9" id="KW-0547">Nucleotide-binding</keyword>
<dbReference type="Pfam" id="PF00288">
    <property type="entry name" value="GHMP_kinases_N"/>
    <property type="match status" value="1"/>
</dbReference>
<feature type="active site" evidence="9">
    <location>
        <position position="8"/>
    </location>
</feature>
<evidence type="ECO:0000256" key="1">
    <source>
        <dbReference type="ARBA" id="ARBA00009684"/>
    </source>
</evidence>
<dbReference type="GO" id="GO:0005524">
    <property type="term" value="F:ATP binding"/>
    <property type="evidence" value="ECO:0007669"/>
    <property type="project" value="UniProtKB-UniRule"/>
</dbReference>
<dbReference type="EMBL" id="ATFF01000006">
    <property type="protein sequence ID" value="EPF31046.1"/>
    <property type="molecule type" value="Genomic_DNA"/>
</dbReference>
<reference evidence="12 13" key="1">
    <citation type="submission" date="2013-04" db="EMBL/GenBank/DDBJ databases">
        <title>The Genome Sequence of Treponema maltophilum ATCC 51939.</title>
        <authorList>
            <consortium name="The Broad Institute Genomics Platform"/>
            <person name="Earl A."/>
            <person name="Ward D."/>
            <person name="Feldgarden M."/>
            <person name="Gevers D."/>
            <person name="Leonetti C."/>
            <person name="Blanton J.M."/>
            <person name="Dewhirst F.E."/>
            <person name="Izard J."/>
            <person name="Walker B."/>
            <person name="Young S."/>
            <person name="Zeng Q."/>
            <person name="Gargeya S."/>
            <person name="Fitzgerald M."/>
            <person name="Haas B."/>
            <person name="Abouelleil A."/>
            <person name="Allen A.W."/>
            <person name="Alvarado L."/>
            <person name="Arachchi H.M."/>
            <person name="Berlin A.M."/>
            <person name="Chapman S.B."/>
            <person name="Gainer-Dewar J."/>
            <person name="Goldberg J."/>
            <person name="Griggs A."/>
            <person name="Gujja S."/>
            <person name="Hansen M."/>
            <person name="Howarth C."/>
            <person name="Imamovic A."/>
            <person name="Ireland A."/>
            <person name="Larimer J."/>
            <person name="McCowan C."/>
            <person name="Murphy C."/>
            <person name="Pearson M."/>
            <person name="Poon T.W."/>
            <person name="Priest M."/>
            <person name="Roberts A."/>
            <person name="Saif S."/>
            <person name="Shea T."/>
            <person name="Sisk P."/>
            <person name="Sykes S."/>
            <person name="Wortman J."/>
            <person name="Nusbaum C."/>
            <person name="Birren B."/>
        </authorList>
    </citation>
    <scope>NUCLEOTIDE SEQUENCE [LARGE SCALE GENOMIC DNA]</scope>
    <source>
        <strain evidence="12 13">ATCC 51939</strain>
    </source>
</reference>
<dbReference type="Gene3D" id="3.30.70.890">
    <property type="entry name" value="GHMP kinase, C-terminal domain"/>
    <property type="match status" value="1"/>
</dbReference>
<dbReference type="AlphaFoldDB" id="S3K292"/>
<evidence type="ECO:0000256" key="2">
    <source>
        <dbReference type="ARBA" id="ARBA00012052"/>
    </source>
</evidence>
<dbReference type="SUPFAM" id="SSF54211">
    <property type="entry name" value="Ribosomal protein S5 domain 2-like"/>
    <property type="match status" value="1"/>
</dbReference>
<proteinExistence type="inferred from homology"/>
<feature type="domain" description="GHMP kinase N-terminal" evidence="10">
    <location>
        <begin position="67"/>
        <end position="143"/>
    </location>
</feature>
<dbReference type="HAMAP" id="MF_00061">
    <property type="entry name" value="IspE"/>
    <property type="match status" value="1"/>
</dbReference>
<evidence type="ECO:0000256" key="9">
    <source>
        <dbReference type="HAMAP-Rule" id="MF_00061"/>
    </source>
</evidence>
<dbReference type="InterPro" id="IPR013750">
    <property type="entry name" value="GHMP_kinase_C_dom"/>
</dbReference>
<evidence type="ECO:0000256" key="8">
    <source>
        <dbReference type="ARBA" id="ARBA00032554"/>
    </source>
</evidence>
<keyword evidence="9" id="KW-0414">Isoprene biosynthesis</keyword>
<dbReference type="UniPathway" id="UPA00056">
    <property type="reaction ID" value="UER00094"/>
</dbReference>
<dbReference type="PATRIC" id="fig|1125699.3.peg.1388"/>
<dbReference type="GO" id="GO:0050515">
    <property type="term" value="F:4-(cytidine 5'-diphospho)-2-C-methyl-D-erythritol kinase activity"/>
    <property type="evidence" value="ECO:0007669"/>
    <property type="project" value="UniProtKB-UniRule"/>
</dbReference>
<comment type="similarity">
    <text evidence="1 9">Belongs to the GHMP kinase family. IspE subfamily.</text>
</comment>
<dbReference type="InterPro" id="IPR006204">
    <property type="entry name" value="GHMP_kinase_N_dom"/>
</dbReference>
<organism evidence="12 13">
    <name type="scientific">Treponema maltophilum ATCC 51939</name>
    <dbReference type="NCBI Taxonomy" id="1125699"/>
    <lineage>
        <taxon>Bacteria</taxon>
        <taxon>Pseudomonadati</taxon>
        <taxon>Spirochaetota</taxon>
        <taxon>Spirochaetia</taxon>
        <taxon>Spirochaetales</taxon>
        <taxon>Treponemataceae</taxon>
        <taxon>Treponema</taxon>
    </lineage>
</organism>
<keyword evidence="4 9" id="KW-0808">Transferase</keyword>
<feature type="active site" evidence="9">
    <location>
        <position position="136"/>
    </location>
</feature>
<evidence type="ECO:0000256" key="4">
    <source>
        <dbReference type="ARBA" id="ARBA00022679"/>
    </source>
</evidence>
<dbReference type="STRING" id="1125699.HMPREF9194_01376"/>
<evidence type="ECO:0000259" key="11">
    <source>
        <dbReference type="Pfam" id="PF08544"/>
    </source>
</evidence>
<feature type="binding site" evidence="9">
    <location>
        <begin position="94"/>
        <end position="104"/>
    </location>
    <ligand>
        <name>ATP</name>
        <dbReference type="ChEBI" id="CHEBI:30616"/>
    </ligand>
</feature>
<evidence type="ECO:0000256" key="3">
    <source>
        <dbReference type="ARBA" id="ARBA00017473"/>
    </source>
</evidence>
<comment type="pathway">
    <text evidence="9">Isoprenoid biosynthesis; isopentenyl diphosphate biosynthesis via DXP pathway; isopentenyl diphosphate from 1-deoxy-D-xylulose 5-phosphate: step 3/6.</text>
</comment>
<dbReference type="InterPro" id="IPR014721">
    <property type="entry name" value="Ribsml_uS5_D2-typ_fold_subgr"/>
</dbReference>
<dbReference type="EC" id="2.7.1.148" evidence="2 9"/>
<feature type="domain" description="GHMP kinase C-terminal" evidence="11">
    <location>
        <begin position="219"/>
        <end position="271"/>
    </location>
</feature>
<gene>
    <name evidence="9" type="primary">ispE</name>
    <name evidence="12" type="ORF">HMPREF9194_01376</name>
</gene>
<keyword evidence="13" id="KW-1185">Reference proteome</keyword>
<evidence type="ECO:0000256" key="5">
    <source>
        <dbReference type="ARBA" id="ARBA00022741"/>
    </source>
</evidence>
<keyword evidence="6 9" id="KW-0418">Kinase</keyword>
<sequence length="287" mass="30929">MRIRAPAKLNLHLRVLSSEESAREDGYHSIESVFQAVDLCDELTVEKKAGGPLCRIKTDIVLPAENTLTTAYGEFCNLTGIKEGVQVDLVKRIPSGAGLGGGSSDAASLLIVLDKLFETDLSLEQMMQAACRVGSDVAFFLSRGCAVVTGRGEFIREIGSRNDLYFVLVHPAVHSSTKEAYALLDERLNGSIPAEFPGVAELESIYRKPAAQWTFGNSFTEPLAETYPVIAAALESLKAVGADFVQMTGSGSAVYGVFPSEKEAKSACSRLFGRWKCRVVQACNLPV</sequence>
<evidence type="ECO:0000256" key="7">
    <source>
        <dbReference type="ARBA" id="ARBA00022840"/>
    </source>
</evidence>
<dbReference type="InterPro" id="IPR004424">
    <property type="entry name" value="IspE"/>
</dbReference>